<reference evidence="2 3" key="1">
    <citation type="submission" date="2023-07" db="EMBL/GenBank/DDBJ databases">
        <title>Sorghum-associated microbial communities from plants grown in Nebraska, USA.</title>
        <authorList>
            <person name="Schachtman D."/>
        </authorList>
    </citation>
    <scope>NUCLEOTIDE SEQUENCE [LARGE SCALE GENOMIC DNA]</scope>
    <source>
        <strain evidence="2 3">BE190</strain>
    </source>
</reference>
<evidence type="ECO:0000256" key="1">
    <source>
        <dbReference type="SAM" id="Phobius"/>
    </source>
</evidence>
<feature type="transmembrane region" description="Helical" evidence="1">
    <location>
        <begin position="12"/>
        <end position="34"/>
    </location>
</feature>
<keyword evidence="1" id="KW-0472">Membrane</keyword>
<dbReference type="Proteomes" id="UP001253595">
    <property type="component" value="Unassembled WGS sequence"/>
</dbReference>
<gene>
    <name evidence="2" type="ORF">J2X05_000059</name>
</gene>
<keyword evidence="1" id="KW-0812">Transmembrane</keyword>
<organism evidence="2 3">
    <name type="scientific">Cellvibrio fibrivorans</name>
    <dbReference type="NCBI Taxonomy" id="126350"/>
    <lineage>
        <taxon>Bacteria</taxon>
        <taxon>Pseudomonadati</taxon>
        <taxon>Pseudomonadota</taxon>
        <taxon>Gammaproteobacteria</taxon>
        <taxon>Cellvibrionales</taxon>
        <taxon>Cellvibrionaceae</taxon>
        <taxon>Cellvibrio</taxon>
    </lineage>
</organism>
<evidence type="ECO:0000313" key="2">
    <source>
        <dbReference type="EMBL" id="MDR7088056.1"/>
    </source>
</evidence>
<dbReference type="EMBL" id="JAVDVX010000001">
    <property type="protein sequence ID" value="MDR7088056.1"/>
    <property type="molecule type" value="Genomic_DNA"/>
</dbReference>
<comment type="caution">
    <text evidence="2">The sequence shown here is derived from an EMBL/GenBank/DDBJ whole genome shotgun (WGS) entry which is preliminary data.</text>
</comment>
<dbReference type="RefSeq" id="WP_310067204.1">
    <property type="nucleotide sequence ID" value="NZ_JAVDVX010000001.1"/>
</dbReference>
<protein>
    <submittedName>
        <fullName evidence="2">Uncharacterized protein</fullName>
    </submittedName>
</protein>
<name>A0ABU1US89_9GAMM</name>
<keyword evidence="3" id="KW-1185">Reference proteome</keyword>
<proteinExistence type="predicted"/>
<keyword evidence="1" id="KW-1133">Transmembrane helix</keyword>
<evidence type="ECO:0000313" key="3">
    <source>
        <dbReference type="Proteomes" id="UP001253595"/>
    </source>
</evidence>
<feature type="transmembrane region" description="Helical" evidence="1">
    <location>
        <begin position="54"/>
        <end position="81"/>
    </location>
</feature>
<sequence>MNPERKKKTIGTILLLSFSPLISALIGGILSGVLGCSSGASGITGCAISSFNSIVEIMVTVVFLAIITVPLGVLAIVIVAFKARN</sequence>
<accession>A0ABU1US89</accession>